<feature type="non-terminal residue" evidence="2">
    <location>
        <position position="1"/>
    </location>
</feature>
<dbReference type="InterPro" id="IPR029312">
    <property type="entry name" value="FANCI_HD2"/>
</dbReference>
<dbReference type="AlphaFoldDB" id="A0A9N9E107"/>
<dbReference type="InterPro" id="IPR026171">
    <property type="entry name" value="FANCI"/>
</dbReference>
<dbReference type="Proteomes" id="UP000789706">
    <property type="component" value="Unassembled WGS sequence"/>
</dbReference>
<evidence type="ECO:0000313" key="2">
    <source>
        <dbReference type="EMBL" id="CAG8656574.1"/>
    </source>
</evidence>
<feature type="domain" description="FANCI helical" evidence="1">
    <location>
        <begin position="87"/>
        <end position="173"/>
    </location>
</feature>
<organism evidence="2 3">
    <name type="scientific">Diversispora eburnea</name>
    <dbReference type="NCBI Taxonomy" id="1213867"/>
    <lineage>
        <taxon>Eukaryota</taxon>
        <taxon>Fungi</taxon>
        <taxon>Fungi incertae sedis</taxon>
        <taxon>Mucoromycota</taxon>
        <taxon>Glomeromycotina</taxon>
        <taxon>Glomeromycetes</taxon>
        <taxon>Diversisporales</taxon>
        <taxon>Diversisporaceae</taxon>
        <taxon>Diversispora</taxon>
    </lineage>
</organism>
<dbReference type="GO" id="GO:0070182">
    <property type="term" value="F:DNA polymerase binding"/>
    <property type="evidence" value="ECO:0007669"/>
    <property type="project" value="TreeGrafter"/>
</dbReference>
<reference evidence="2" key="1">
    <citation type="submission" date="2021-06" db="EMBL/GenBank/DDBJ databases">
        <authorList>
            <person name="Kallberg Y."/>
            <person name="Tangrot J."/>
            <person name="Rosling A."/>
        </authorList>
    </citation>
    <scope>NUCLEOTIDE SEQUENCE</scope>
    <source>
        <strain evidence="2">AZ414A</strain>
    </source>
</reference>
<comment type="caution">
    <text evidence="2">The sequence shown here is derived from an EMBL/GenBank/DDBJ whole genome shotgun (WGS) entry which is preliminary data.</text>
</comment>
<dbReference type="PANTHER" id="PTHR21818:SF0">
    <property type="entry name" value="FANCONI ANEMIA GROUP I PROTEIN"/>
    <property type="match status" value="1"/>
</dbReference>
<evidence type="ECO:0000259" key="1">
    <source>
        <dbReference type="Pfam" id="PF14680"/>
    </source>
</evidence>
<dbReference type="EMBL" id="CAJVPK010007504">
    <property type="protein sequence ID" value="CAG8656574.1"/>
    <property type="molecule type" value="Genomic_DNA"/>
</dbReference>
<protein>
    <submittedName>
        <fullName evidence="2">9202_t:CDS:1</fullName>
    </submittedName>
</protein>
<gene>
    <name evidence="2" type="ORF">DEBURN_LOCUS11618</name>
</gene>
<proteinExistence type="predicted"/>
<dbReference type="OrthoDB" id="195089at2759"/>
<dbReference type="GO" id="GO:0006281">
    <property type="term" value="P:DNA repair"/>
    <property type="evidence" value="ECO:0007669"/>
    <property type="project" value="InterPro"/>
</dbReference>
<accession>A0A9N9E107</accession>
<evidence type="ECO:0000313" key="3">
    <source>
        <dbReference type="Proteomes" id="UP000789706"/>
    </source>
</evidence>
<feature type="non-terminal residue" evidence="2">
    <location>
        <position position="181"/>
    </location>
</feature>
<feature type="domain" description="FANCI helical" evidence="1">
    <location>
        <begin position="2"/>
        <end position="84"/>
    </location>
</feature>
<name>A0A9N9E107_9GLOM</name>
<dbReference type="Pfam" id="PF14680">
    <property type="entry name" value="FANCI_HD2"/>
    <property type="match status" value="2"/>
</dbReference>
<dbReference type="PANTHER" id="PTHR21818">
    <property type="entry name" value="BC025462 PROTEIN"/>
    <property type="match status" value="1"/>
</dbReference>
<sequence length="181" mass="20992">TLRRCFSQQAGIRLSLYRGLITLMNIQQNLKPMVFDILYPQFQQYFIMETNVHANIKIESCLQTINGEVSILEPLPYFLACIIQLRDCKNVIECLIERLMNADMSEFMIDPSADYKMVNNEGMRNNLSANVLLGCYEVAIEHVFYSSPEPNFCTSEKILKLFKKYNILFEVIKEKSVNPRG</sequence>
<keyword evidence="3" id="KW-1185">Reference proteome</keyword>